<keyword evidence="5" id="KW-1185">Reference proteome</keyword>
<sequence length="870" mass="93179">MNSTAAIRTPLVAPLNAFGADDLTTVGGKAANLGELLRAGLPVPEGFVVTTGAYTAVAESVGLAELIAAVDRSPTDQVPTGRGAVQEGSEQEGTGPGPADLRAAVVGAAVPEQLRADIVAAYGRLGEDVPVAVRSSATAEDLPGAAFAGQQDTYLNVVGAEAVVDAVRRCWASLWTDRAVAYRRERSVDQTEVRIAVVVQAMVDSEVAGVMFTADPVSGARDRIVVDAGAGLGEAVVSGLVTPDHYLLDERGRVLEWTPGRGEAVIRSVEGGGVRHEDRPAGGAGSRKALLSEGQLSVLAAHARTVAEHFGRPQDIEWALSDQRFRIVQARPMTALPPPSTPLNRRQRLQASVLTEYLPVRPYPMDVSSWLGRGPAEMMREITAYYGLVGAFQDYLREEDGVVVQLVPPSPRPAPRAVLTPWKLARKARRFRPADWAADPRHAAFLAEADALDALDLPALPWDELVEVPERALALMAPCRDLRIDYLPGTGLALARMVVTTGLLGRRNLLADLLGGARTRTDDSNEALRTLAERVRAMPELYRLFTEREPAGILAALREEAGTGFEGFHAELDSFLREYGRRETTSPLLVSPPTLAESPEVVLGLVRSLLDQAEGPGSGEPVGEAPAGTASRSARALEQLLEHPLLHGRRTRARVERWLRAAQDAVAFREDTHFYFTAMLPALRRSLLEMGARLRRAGVLEEDFDLFHLRLEEVLEVTDAAAIPDVQAQRLRTLVRERAAKRAELAGVPMIDPARAFPRGENGDALVTGSPASSGRVSGPARIIREAEDFHRLQKGDVLVCPYTNPAWTPLFQRAAAVVVDSGAIASHAAIVAREYGIPAVMGTGTGTSVLTDGDVVTVDGGSGRITRAS</sequence>
<evidence type="ECO:0000313" key="4">
    <source>
        <dbReference type="EMBL" id="USY19594.1"/>
    </source>
</evidence>
<feature type="domain" description="PEP-utilising enzyme mobile" evidence="2">
    <location>
        <begin position="794"/>
        <end position="864"/>
    </location>
</feature>
<proteinExistence type="predicted"/>
<evidence type="ECO:0000256" key="1">
    <source>
        <dbReference type="SAM" id="MobiDB-lite"/>
    </source>
</evidence>
<evidence type="ECO:0000259" key="3">
    <source>
        <dbReference type="Pfam" id="PF01326"/>
    </source>
</evidence>
<feature type="domain" description="Pyruvate phosphate dikinase AMP/ATP-binding" evidence="3">
    <location>
        <begin position="25"/>
        <end position="336"/>
    </location>
</feature>
<dbReference type="SUPFAM" id="SSF52009">
    <property type="entry name" value="Phosphohistidine domain"/>
    <property type="match status" value="1"/>
</dbReference>
<accession>A0ABY5D5G3</accession>
<dbReference type="PANTHER" id="PTHR43615">
    <property type="entry name" value="PHOSPHOENOLPYRUVATE SYNTHASE-RELATED"/>
    <property type="match status" value="1"/>
</dbReference>
<dbReference type="RefSeq" id="WP_254418790.1">
    <property type="nucleotide sequence ID" value="NZ_BAAAJB010000092.1"/>
</dbReference>
<dbReference type="PANTHER" id="PTHR43615:SF1">
    <property type="entry name" value="PPDK_N DOMAIN-CONTAINING PROTEIN"/>
    <property type="match status" value="1"/>
</dbReference>
<dbReference type="InterPro" id="IPR051549">
    <property type="entry name" value="PEP_Utilizing_Enz"/>
</dbReference>
<dbReference type="Gene3D" id="3.30.1490.20">
    <property type="entry name" value="ATP-grasp fold, A domain"/>
    <property type="match status" value="1"/>
</dbReference>
<evidence type="ECO:0000259" key="2">
    <source>
        <dbReference type="Pfam" id="PF00391"/>
    </source>
</evidence>
<name>A0ABY5D5G3_9ACTN</name>
<dbReference type="EMBL" id="CP099837">
    <property type="protein sequence ID" value="USY19594.1"/>
    <property type="molecule type" value="Genomic_DNA"/>
</dbReference>
<protein>
    <submittedName>
        <fullName evidence="4">PEP-utilizing enzyme</fullName>
    </submittedName>
</protein>
<dbReference type="InterPro" id="IPR008279">
    <property type="entry name" value="PEP-util_enz_mobile_dom"/>
</dbReference>
<dbReference type="Gene3D" id="3.50.30.10">
    <property type="entry name" value="Phosphohistidine domain"/>
    <property type="match status" value="1"/>
</dbReference>
<dbReference type="InterPro" id="IPR036637">
    <property type="entry name" value="Phosphohistidine_dom_sf"/>
</dbReference>
<dbReference type="InterPro" id="IPR002192">
    <property type="entry name" value="PPDK_AMP/ATP-bd"/>
</dbReference>
<dbReference type="Proteomes" id="UP001055940">
    <property type="component" value="Chromosome"/>
</dbReference>
<reference evidence="4" key="1">
    <citation type="submission" date="2022-06" db="EMBL/GenBank/DDBJ databases">
        <authorList>
            <person name="Ping M."/>
        </authorList>
    </citation>
    <scope>NUCLEOTIDE SEQUENCE</scope>
    <source>
        <strain evidence="4">JCM11759T</strain>
    </source>
</reference>
<dbReference type="InterPro" id="IPR013815">
    <property type="entry name" value="ATP_grasp_subdomain_1"/>
</dbReference>
<dbReference type="Pfam" id="PF00391">
    <property type="entry name" value="PEP-utilizers"/>
    <property type="match status" value="1"/>
</dbReference>
<evidence type="ECO:0000313" key="5">
    <source>
        <dbReference type="Proteomes" id="UP001055940"/>
    </source>
</evidence>
<dbReference type="Gene3D" id="3.30.470.20">
    <property type="entry name" value="ATP-grasp fold, B domain"/>
    <property type="match status" value="1"/>
</dbReference>
<dbReference type="SUPFAM" id="SSF56059">
    <property type="entry name" value="Glutathione synthetase ATP-binding domain-like"/>
    <property type="match status" value="1"/>
</dbReference>
<feature type="region of interest" description="Disordered" evidence="1">
    <location>
        <begin position="74"/>
        <end position="99"/>
    </location>
</feature>
<dbReference type="Pfam" id="PF01326">
    <property type="entry name" value="PPDK_N"/>
    <property type="match status" value="1"/>
</dbReference>
<gene>
    <name evidence="4" type="ORF">NE857_30885</name>
</gene>
<organism evidence="4 5">
    <name type="scientific">Nocardiopsis exhalans</name>
    <dbReference type="NCBI Taxonomy" id="163604"/>
    <lineage>
        <taxon>Bacteria</taxon>
        <taxon>Bacillati</taxon>
        <taxon>Actinomycetota</taxon>
        <taxon>Actinomycetes</taxon>
        <taxon>Streptosporangiales</taxon>
        <taxon>Nocardiopsidaceae</taxon>
        <taxon>Nocardiopsis</taxon>
    </lineage>
</organism>